<dbReference type="AlphaFoldDB" id="A3IPX4"/>
<gene>
    <name evidence="1" type="ORF">CY0110_05072</name>
</gene>
<keyword evidence="2" id="KW-1185">Reference proteome</keyword>
<evidence type="ECO:0000313" key="1">
    <source>
        <dbReference type="EMBL" id="EAZ91314.1"/>
    </source>
</evidence>
<comment type="caution">
    <text evidence="1">The sequence shown here is derived from an EMBL/GenBank/DDBJ whole genome shotgun (WGS) entry which is preliminary data.</text>
</comment>
<feature type="non-terminal residue" evidence="1">
    <location>
        <position position="1"/>
    </location>
</feature>
<protein>
    <submittedName>
        <fullName evidence="1">Uncharacterized protein</fullName>
    </submittedName>
</protein>
<dbReference type="EMBL" id="AAXW01000014">
    <property type="protein sequence ID" value="EAZ91314.1"/>
    <property type="molecule type" value="Genomic_DNA"/>
</dbReference>
<sequence>VKRYQHESFKYRWSTSLQKEVLDKLEKINLY</sequence>
<organism evidence="1 2">
    <name type="scientific">Crocosphaera chwakensis CCY0110</name>
    <dbReference type="NCBI Taxonomy" id="391612"/>
    <lineage>
        <taxon>Bacteria</taxon>
        <taxon>Bacillati</taxon>
        <taxon>Cyanobacteriota</taxon>
        <taxon>Cyanophyceae</taxon>
        <taxon>Oscillatoriophycideae</taxon>
        <taxon>Chroococcales</taxon>
        <taxon>Aphanothecaceae</taxon>
        <taxon>Crocosphaera</taxon>
        <taxon>Crocosphaera chwakensis</taxon>
    </lineage>
</organism>
<evidence type="ECO:0000313" key="2">
    <source>
        <dbReference type="Proteomes" id="UP000003781"/>
    </source>
</evidence>
<name>A3IPX4_9CHRO</name>
<dbReference type="Proteomes" id="UP000003781">
    <property type="component" value="Unassembled WGS sequence"/>
</dbReference>
<proteinExistence type="predicted"/>
<reference evidence="1 2" key="1">
    <citation type="submission" date="2007-03" db="EMBL/GenBank/DDBJ databases">
        <authorList>
            <person name="Stal L."/>
            <person name="Ferriera S."/>
            <person name="Johnson J."/>
            <person name="Kravitz S."/>
            <person name="Beeson K."/>
            <person name="Sutton G."/>
            <person name="Rogers Y.-H."/>
            <person name="Friedman R."/>
            <person name="Frazier M."/>
            <person name="Venter J.C."/>
        </authorList>
    </citation>
    <scope>NUCLEOTIDE SEQUENCE [LARGE SCALE GENOMIC DNA]</scope>
    <source>
        <strain evidence="1 2">CCY0110</strain>
    </source>
</reference>
<accession>A3IPX4</accession>